<keyword evidence="2" id="KW-1133">Transmembrane helix</keyword>
<dbReference type="EMBL" id="SVCM01000008">
    <property type="protein sequence ID" value="MBE6058651.1"/>
    <property type="molecule type" value="Genomic_DNA"/>
</dbReference>
<dbReference type="InterPro" id="IPR010690">
    <property type="entry name" value="YqfD"/>
</dbReference>
<name>A0A927W5T3_9CLOT</name>
<accession>A0A927W5T3</accession>
<evidence type="ECO:0000313" key="4">
    <source>
        <dbReference type="Proteomes" id="UP000768462"/>
    </source>
</evidence>
<comment type="caution">
    <text evidence="3">The sequence shown here is derived from an EMBL/GenBank/DDBJ whole genome shotgun (WGS) entry which is preliminary data.</text>
</comment>
<dbReference type="NCBIfam" id="TIGR02876">
    <property type="entry name" value="spore_yqfD"/>
    <property type="match status" value="1"/>
</dbReference>
<dbReference type="AlphaFoldDB" id="A0A927W5T3"/>
<keyword evidence="2" id="KW-0812">Transmembrane</keyword>
<dbReference type="Proteomes" id="UP000768462">
    <property type="component" value="Unassembled WGS sequence"/>
</dbReference>
<dbReference type="Pfam" id="PF06898">
    <property type="entry name" value="YqfD"/>
    <property type="match status" value="1"/>
</dbReference>
<protein>
    <submittedName>
        <fullName evidence="3">Sporulation protein YqfD</fullName>
    </submittedName>
</protein>
<keyword evidence="2" id="KW-0472">Membrane</keyword>
<proteinExistence type="predicted"/>
<evidence type="ECO:0000313" key="3">
    <source>
        <dbReference type="EMBL" id="MBE6058651.1"/>
    </source>
</evidence>
<reference evidence="3" key="1">
    <citation type="submission" date="2019-04" db="EMBL/GenBank/DDBJ databases">
        <title>Evolution of Biomass-Degrading Anaerobic Consortia Revealed by Metagenomics.</title>
        <authorList>
            <person name="Peng X."/>
        </authorList>
    </citation>
    <scope>NUCLEOTIDE SEQUENCE</scope>
    <source>
        <strain evidence="3">SIG254</strain>
    </source>
</reference>
<evidence type="ECO:0000256" key="2">
    <source>
        <dbReference type="SAM" id="Phobius"/>
    </source>
</evidence>
<sequence>MKTMKKINNFNKSYITVQVDSLEGEKILNYLWNKNVSIKNIKRNNAFSITLEISVSDYIHLKEAVKKVKGKVKILHRKGINFFYLRLSTRKLLIAGIAAFFFILYYLSSFIWSVDINTDKYLAPLEVRNILKSYGIMVGSKKGSIDVLKVEEKLVADIDEIMWVKVRIEGSMLTVDIVERQEPPKIKEKEYTGDLVAKKSGVINRIYTSAGTPVKQLGTVVDKGELIVKGQEGKEGMEFSVKAEGKIYATTFYEEFTKVPLSITSKRRTGNKQVRYGVNVNNNKIYIKKSLNNYTTYDKIEENWGIFIKETYYETEEVEEATDTDTVIKELQNKITLNLDRGVKILDITPEVKKQEKEYEIRVLVTVEEDIAESQVVATETETEREKEDESPET</sequence>
<organism evidence="3 4">
    <name type="scientific">Clostridium sulfidigenes</name>
    <dbReference type="NCBI Taxonomy" id="318464"/>
    <lineage>
        <taxon>Bacteria</taxon>
        <taxon>Bacillati</taxon>
        <taxon>Bacillota</taxon>
        <taxon>Clostridia</taxon>
        <taxon>Eubacteriales</taxon>
        <taxon>Clostridiaceae</taxon>
        <taxon>Clostridium</taxon>
    </lineage>
</organism>
<gene>
    <name evidence="3" type="primary">yqfD</name>
    <name evidence="3" type="ORF">E7215_00540</name>
</gene>
<evidence type="ECO:0000256" key="1">
    <source>
        <dbReference type="SAM" id="MobiDB-lite"/>
    </source>
</evidence>
<feature type="transmembrane region" description="Helical" evidence="2">
    <location>
        <begin position="92"/>
        <end position="112"/>
    </location>
</feature>
<feature type="region of interest" description="Disordered" evidence="1">
    <location>
        <begin position="374"/>
        <end position="394"/>
    </location>
</feature>